<feature type="transmembrane region" description="Helical" evidence="1">
    <location>
        <begin position="124"/>
        <end position="145"/>
    </location>
</feature>
<accession>A0AAN7SUF3</accession>
<name>A0AAN7SUF3_9EURO</name>
<dbReference type="EMBL" id="JAVRRJ010000009">
    <property type="protein sequence ID" value="KAK5081720.1"/>
    <property type="molecule type" value="Genomic_DNA"/>
</dbReference>
<dbReference type="AlphaFoldDB" id="A0AAN7SUF3"/>
<gene>
    <name evidence="2" type="ORF">LTR05_007854</name>
</gene>
<sequence>MEQDLPRPPIVRVPTTETRYMQMLLHLDRIPRVYNFLAGVFTWILLASFLIIPGTYTSFKNSDMFKNLEEDDDKSSAIAKAIIDSAANVGLLWLSGAFCIIGGTGCLFLWLRWRKNYVWLVNKVFLPAMLNSVAGLLTTIVNVYTAQKGVWSVTARITAIVTGCLIAVAGGLWGAYNFWILEKVRDAHEAAYYPDEKRDNV</sequence>
<keyword evidence="1" id="KW-0812">Transmembrane</keyword>
<feature type="transmembrane region" description="Helical" evidence="1">
    <location>
        <begin position="91"/>
        <end position="112"/>
    </location>
</feature>
<organism evidence="2 3">
    <name type="scientific">Lithohypha guttulata</name>
    <dbReference type="NCBI Taxonomy" id="1690604"/>
    <lineage>
        <taxon>Eukaryota</taxon>
        <taxon>Fungi</taxon>
        <taxon>Dikarya</taxon>
        <taxon>Ascomycota</taxon>
        <taxon>Pezizomycotina</taxon>
        <taxon>Eurotiomycetes</taxon>
        <taxon>Chaetothyriomycetidae</taxon>
        <taxon>Chaetothyriales</taxon>
        <taxon>Trichomeriaceae</taxon>
        <taxon>Lithohypha</taxon>
    </lineage>
</organism>
<proteinExistence type="predicted"/>
<feature type="transmembrane region" description="Helical" evidence="1">
    <location>
        <begin position="157"/>
        <end position="179"/>
    </location>
</feature>
<evidence type="ECO:0000313" key="2">
    <source>
        <dbReference type="EMBL" id="KAK5081720.1"/>
    </source>
</evidence>
<dbReference type="Proteomes" id="UP001309876">
    <property type="component" value="Unassembled WGS sequence"/>
</dbReference>
<comment type="caution">
    <text evidence="2">The sequence shown here is derived from an EMBL/GenBank/DDBJ whole genome shotgun (WGS) entry which is preliminary data.</text>
</comment>
<protein>
    <submittedName>
        <fullName evidence="2">Uncharacterized protein</fullName>
    </submittedName>
</protein>
<keyword evidence="3" id="KW-1185">Reference proteome</keyword>
<evidence type="ECO:0000313" key="3">
    <source>
        <dbReference type="Proteomes" id="UP001309876"/>
    </source>
</evidence>
<reference evidence="2 3" key="1">
    <citation type="submission" date="2023-08" db="EMBL/GenBank/DDBJ databases">
        <title>Black Yeasts Isolated from many extreme environments.</title>
        <authorList>
            <person name="Coleine C."/>
            <person name="Stajich J.E."/>
            <person name="Selbmann L."/>
        </authorList>
    </citation>
    <scope>NUCLEOTIDE SEQUENCE [LARGE SCALE GENOMIC DNA]</scope>
    <source>
        <strain evidence="2 3">CCFEE 5910</strain>
    </source>
</reference>
<keyword evidence="1" id="KW-0472">Membrane</keyword>
<evidence type="ECO:0000256" key="1">
    <source>
        <dbReference type="SAM" id="Phobius"/>
    </source>
</evidence>
<feature type="transmembrane region" description="Helical" evidence="1">
    <location>
        <begin position="33"/>
        <end position="56"/>
    </location>
</feature>
<keyword evidence="1" id="KW-1133">Transmembrane helix</keyword>